<gene>
    <name evidence="1" type="ORF">AXF17_04595</name>
</gene>
<evidence type="ECO:0000313" key="2">
    <source>
        <dbReference type="Proteomes" id="UP000214689"/>
    </source>
</evidence>
<protein>
    <submittedName>
        <fullName evidence="1">Uncharacterized protein</fullName>
    </submittedName>
</protein>
<dbReference type="EMBL" id="CP016199">
    <property type="protein sequence ID" value="ASS37797.1"/>
    <property type="molecule type" value="Genomic_DNA"/>
</dbReference>
<proteinExistence type="predicted"/>
<keyword evidence="2" id="KW-1185">Reference proteome</keyword>
<dbReference type="AlphaFoldDB" id="A0A223AS74"/>
<reference evidence="2" key="1">
    <citation type="submission" date="2016-05" db="EMBL/GenBank/DDBJ databases">
        <authorList>
            <person name="Holder M.E."/>
            <person name="Ajami N.J."/>
            <person name="Petrosino J.F."/>
        </authorList>
    </citation>
    <scope>NUCLEOTIDE SEQUENCE [LARGE SCALE GENOMIC DNA]</scope>
    <source>
        <strain evidence="2">ATCC 700696</strain>
    </source>
</reference>
<organism evidence="1 2">
    <name type="scientific">Mogibacterium pumilum</name>
    <dbReference type="NCBI Taxonomy" id="86332"/>
    <lineage>
        <taxon>Bacteria</taxon>
        <taxon>Bacillati</taxon>
        <taxon>Bacillota</taxon>
        <taxon>Clostridia</taxon>
        <taxon>Peptostreptococcales</taxon>
        <taxon>Anaerovoracaceae</taxon>
        <taxon>Mogibacterium</taxon>
    </lineage>
</organism>
<evidence type="ECO:0000313" key="1">
    <source>
        <dbReference type="EMBL" id="ASS37797.1"/>
    </source>
</evidence>
<sequence>MKKHIIGNKRIIVLFIVLTLLFSYSIPISAATNIPDRKSIDLRSFSVGDKVTISNDLEILKSFGIKPDSVKYNSNSTTGEFTYTTNISGSINDISLLKRKDGSIIFDVKEGDIENHLVVEPNGDMYLDGRKLEISDVSSENFNGITPKRASSWSSRPPAGVKSWSYHRTVSRKKVYLNTKAGQVTAAAIGIILTGAGWVGYVYNAACFAHLTGGYSSCLSFKSVRYVGNPRYLRAYRLDQTLYTEANFKGKSTFYRTYGYNIPNV</sequence>
<dbReference type="Proteomes" id="UP000214689">
    <property type="component" value="Chromosome"/>
</dbReference>
<dbReference type="RefSeq" id="WP_094234027.1">
    <property type="nucleotide sequence ID" value="NZ_CP016199.1"/>
</dbReference>
<name>A0A223AS74_9FIRM</name>
<accession>A0A223AS74</accession>